<evidence type="ECO:0000313" key="1">
    <source>
        <dbReference type="EMBL" id="AWR95740.1"/>
    </source>
</evidence>
<dbReference type="AlphaFoldDB" id="A0A2U9II95"/>
<dbReference type="EMBL" id="CP029289">
    <property type="protein sequence ID" value="AWR95740.1"/>
    <property type="molecule type" value="Genomic_DNA"/>
</dbReference>
<keyword evidence="2" id="KW-1185">Reference proteome</keyword>
<evidence type="ECO:0000313" key="2">
    <source>
        <dbReference type="Proteomes" id="UP000248044"/>
    </source>
</evidence>
<reference evidence="1 2" key="1">
    <citation type="submission" date="2018-05" db="EMBL/GenBank/DDBJ databases">
        <title>Complete Genome Sequences of Extremely Thermoacidophilic, Metal-Mobilizing Type-Strain Members of the Archaeal Family Sulfolobaceae: Acidianus brierleyi DSM-1651T, Acidianus sulfidivorans DSM-18786T, Metallosphaera hakonensis DSM-7519T, and Metallosphaera prunae DSM-10039T.</title>
        <authorList>
            <person name="Counts J.A."/>
            <person name="Kelly R.M."/>
        </authorList>
    </citation>
    <scope>NUCLEOTIDE SEQUENCE [LARGE SCALE GENOMIC DNA]</scope>
    <source>
        <strain evidence="1 2">DSM 1651</strain>
    </source>
</reference>
<dbReference type="KEGG" id="abri:DFR85_15270"/>
<dbReference type="OrthoDB" id="35699at2157"/>
<gene>
    <name evidence="1" type="ORF">DFR85_15270</name>
</gene>
<organism evidence="1 2">
    <name type="scientific">Acidianus brierleyi</name>
    <dbReference type="NCBI Taxonomy" id="41673"/>
    <lineage>
        <taxon>Archaea</taxon>
        <taxon>Thermoproteota</taxon>
        <taxon>Thermoprotei</taxon>
        <taxon>Sulfolobales</taxon>
        <taxon>Sulfolobaceae</taxon>
        <taxon>Acidianus</taxon>
    </lineage>
</organism>
<sequence>MSLFIVLSRLTDEGAKTVWEKPERILEVNKELENYGAKVLYQYAMFGEYDFVNVVEVNDPEKFLKGLINLNSRGTVRTNTFLAMSVEDFIKTMKSK</sequence>
<proteinExistence type="predicted"/>
<dbReference type="RefSeq" id="WP_110271618.1">
    <property type="nucleotide sequence ID" value="NZ_CP029289.2"/>
</dbReference>
<dbReference type="Pfam" id="PF08734">
    <property type="entry name" value="GYD"/>
    <property type="match status" value="1"/>
</dbReference>
<dbReference type="InterPro" id="IPR014845">
    <property type="entry name" value="GYD/TTHA1554"/>
</dbReference>
<dbReference type="GeneID" id="36833544"/>
<dbReference type="Proteomes" id="UP000248044">
    <property type="component" value="Chromosome"/>
</dbReference>
<accession>A0A2U9II95</accession>
<name>A0A2U9II95_9CREN</name>
<protein>
    <submittedName>
        <fullName evidence="1">GYD domain superfamily</fullName>
    </submittedName>
</protein>